<name>A0A8S9FEU3_BRACR</name>
<sequence length="53" mass="5595">MIQLKIQDQAGSIEVQDQAGPIQFRSLAQNRTGLTISTCDLGSDPVPIPAGSQ</sequence>
<dbReference type="EMBL" id="QGKY02002305">
    <property type="protein sequence ID" value="KAF2530996.1"/>
    <property type="molecule type" value="Genomic_DNA"/>
</dbReference>
<comment type="caution">
    <text evidence="1">The sequence shown here is derived from an EMBL/GenBank/DDBJ whole genome shotgun (WGS) entry which is preliminary data.</text>
</comment>
<protein>
    <submittedName>
        <fullName evidence="1">Uncharacterized protein</fullName>
    </submittedName>
</protein>
<reference evidence="1" key="1">
    <citation type="submission" date="2019-12" db="EMBL/GenBank/DDBJ databases">
        <title>Genome sequencing and annotation of Brassica cretica.</title>
        <authorList>
            <person name="Studholme D.J."/>
            <person name="Sarris P.F."/>
        </authorList>
    </citation>
    <scope>NUCLEOTIDE SEQUENCE</scope>
    <source>
        <strain evidence="2">PFS-001/15</strain>
        <strain evidence="1">PFS-102/07</strain>
        <tissue evidence="1">Leaf</tissue>
    </source>
</reference>
<dbReference type="Proteomes" id="UP000712281">
    <property type="component" value="Unassembled WGS sequence"/>
</dbReference>
<evidence type="ECO:0000313" key="2">
    <source>
        <dbReference type="EMBL" id="KAF2553658.1"/>
    </source>
</evidence>
<organism evidence="1">
    <name type="scientific">Brassica cretica</name>
    <name type="common">Mustard</name>
    <dbReference type="NCBI Taxonomy" id="69181"/>
    <lineage>
        <taxon>Eukaryota</taxon>
        <taxon>Viridiplantae</taxon>
        <taxon>Streptophyta</taxon>
        <taxon>Embryophyta</taxon>
        <taxon>Tracheophyta</taxon>
        <taxon>Spermatophyta</taxon>
        <taxon>Magnoliopsida</taxon>
        <taxon>eudicotyledons</taxon>
        <taxon>Gunneridae</taxon>
        <taxon>Pentapetalae</taxon>
        <taxon>rosids</taxon>
        <taxon>malvids</taxon>
        <taxon>Brassicales</taxon>
        <taxon>Brassicaceae</taxon>
        <taxon>Brassiceae</taxon>
        <taxon>Brassica</taxon>
    </lineage>
</organism>
<evidence type="ECO:0000313" key="1">
    <source>
        <dbReference type="EMBL" id="KAF2530996.1"/>
    </source>
</evidence>
<accession>A0A8S9FEU3</accession>
<dbReference type="AlphaFoldDB" id="A0A8S9FEU3"/>
<gene>
    <name evidence="2" type="ORF">F2Q68_00035608</name>
    <name evidence="1" type="ORF">F2Q70_00031224</name>
</gene>
<dbReference type="EMBL" id="QGKW02001988">
    <property type="protein sequence ID" value="KAF2553658.1"/>
    <property type="molecule type" value="Genomic_DNA"/>
</dbReference>
<proteinExistence type="predicted"/>